<feature type="compositionally biased region" description="Basic and acidic residues" evidence="1">
    <location>
        <begin position="241"/>
        <end position="251"/>
    </location>
</feature>
<feature type="region of interest" description="Disordered" evidence="1">
    <location>
        <begin position="98"/>
        <end position="151"/>
    </location>
</feature>
<dbReference type="EMBL" id="CAJMWX010001333">
    <property type="protein sequence ID" value="CAE6481340.1"/>
    <property type="molecule type" value="Genomic_DNA"/>
</dbReference>
<comment type="caution">
    <text evidence="2">The sequence shown here is derived from an EMBL/GenBank/DDBJ whole genome shotgun (WGS) entry which is preliminary data.</text>
</comment>
<feature type="compositionally biased region" description="Pro residues" evidence="1">
    <location>
        <begin position="103"/>
        <end position="141"/>
    </location>
</feature>
<dbReference type="Proteomes" id="UP000663888">
    <property type="component" value="Unassembled WGS sequence"/>
</dbReference>
<dbReference type="AlphaFoldDB" id="A0A8H3CF09"/>
<gene>
    <name evidence="2" type="ORF">RDB_LOCUS125375</name>
</gene>
<organism evidence="2 3">
    <name type="scientific">Rhizoctonia solani</name>
    <dbReference type="NCBI Taxonomy" id="456999"/>
    <lineage>
        <taxon>Eukaryota</taxon>
        <taxon>Fungi</taxon>
        <taxon>Dikarya</taxon>
        <taxon>Basidiomycota</taxon>
        <taxon>Agaricomycotina</taxon>
        <taxon>Agaricomycetes</taxon>
        <taxon>Cantharellales</taxon>
        <taxon>Ceratobasidiaceae</taxon>
        <taxon>Rhizoctonia</taxon>
    </lineage>
</organism>
<reference evidence="2" key="1">
    <citation type="submission" date="2021-01" db="EMBL/GenBank/DDBJ databases">
        <authorList>
            <person name="Kaushik A."/>
        </authorList>
    </citation>
    <scope>NUCLEOTIDE SEQUENCE</scope>
    <source>
        <strain evidence="2">AG4-R118</strain>
    </source>
</reference>
<name>A0A8H3CF09_9AGAM</name>
<feature type="compositionally biased region" description="Pro residues" evidence="1">
    <location>
        <begin position="280"/>
        <end position="328"/>
    </location>
</feature>
<feature type="region of interest" description="Disordered" evidence="1">
    <location>
        <begin position="218"/>
        <end position="335"/>
    </location>
</feature>
<evidence type="ECO:0000256" key="1">
    <source>
        <dbReference type="SAM" id="MobiDB-lite"/>
    </source>
</evidence>
<accession>A0A8H3CF09</accession>
<protein>
    <submittedName>
        <fullName evidence="2">Uncharacterized protein</fullName>
    </submittedName>
</protein>
<sequence length="574" mass="62779">MAPGKIALPTTPKLESQPLEPDVSRTVVTKRLLKGAALGTAAWFIVTSALKAGSGHKYESFGSWGWRQRHYHELEHPVDCSVWEDFDFDVPLRFEQGRRPHHYIPPPPPGSRMPPPPSHGAHHPPPPGAHIPPPPDAPVRHPPPHGHHGIHSQVFNLSSSADELRFTSLGFLGHGSLRVEPAAEGVDIIQAEVHGAHNRVCVFRNEDGEDVGLGLVGYMRGRGRHGRPGKPKGWWWKRRRSHDDHPESDIKEDGEEDYEFTDGDASVDSEYPRRSSWDHPIPPPPPSDRTPPSHPGWRHPPPPPGPPPPPPPEDDLPPPPPPFPPFPHGPHFRSPIHITLRVPTGQLPGLKTRLPFFTHDLTLAPSSSSSLEAESEIPTFAGLDLQTREAPILLDSIIVTKGYNATVRSRNAPIRGDLVLLDGWAELETKNAQINVGLSAHNGGVDVKTSNGPIVATLDLQKGKEFNTSFFTTNGHLTLNVTSLPTGSKLFLDAQTCNAPASVQLHPAYEGDFELISSVVAPAVVVGDEQEGRKVEVKREGRHVRGSVWWEEDVVREGGKVTIGTSNAMNVLLL</sequence>
<feature type="compositionally biased region" description="Basic residues" evidence="1">
    <location>
        <begin position="221"/>
        <end position="240"/>
    </location>
</feature>
<proteinExistence type="predicted"/>
<evidence type="ECO:0000313" key="2">
    <source>
        <dbReference type="EMBL" id="CAE6481340.1"/>
    </source>
</evidence>
<evidence type="ECO:0000313" key="3">
    <source>
        <dbReference type="Proteomes" id="UP000663888"/>
    </source>
</evidence>
<dbReference type="SUPFAM" id="SSF101447">
    <property type="entry name" value="Formin homology 2 domain (FH2 domain)"/>
    <property type="match status" value="1"/>
</dbReference>
<feature type="compositionally biased region" description="Acidic residues" evidence="1">
    <location>
        <begin position="252"/>
        <end position="267"/>
    </location>
</feature>